<dbReference type="Gene3D" id="1.25.40.390">
    <property type="match status" value="1"/>
</dbReference>
<comment type="caution">
    <text evidence="8">The sequence shown here is derived from an EMBL/GenBank/DDBJ whole genome shotgun (WGS) entry which is preliminary data.</text>
</comment>
<evidence type="ECO:0000313" key="8">
    <source>
        <dbReference type="EMBL" id="MCH4552696.1"/>
    </source>
</evidence>
<evidence type="ECO:0000259" key="7">
    <source>
        <dbReference type="Pfam" id="PF14322"/>
    </source>
</evidence>
<evidence type="ECO:0000256" key="4">
    <source>
        <dbReference type="ARBA" id="ARBA00023136"/>
    </source>
</evidence>
<dbReference type="InterPro" id="IPR012944">
    <property type="entry name" value="SusD_RagB_dom"/>
</dbReference>
<evidence type="ECO:0000313" key="9">
    <source>
        <dbReference type="Proteomes" id="UP001156141"/>
    </source>
</evidence>
<dbReference type="SUPFAM" id="SSF48452">
    <property type="entry name" value="TPR-like"/>
    <property type="match status" value="1"/>
</dbReference>
<evidence type="ECO:0000256" key="5">
    <source>
        <dbReference type="ARBA" id="ARBA00023237"/>
    </source>
</evidence>
<sequence>MKKKIIYILFISTTLFTCSDFLDQVPGEQISIEEQLSNKNGVLAALNGIYKDIEDIMSSRHVIYADVQGGNITFTPSTVTNLVEIPSVIENSYNFSDLEDESNYSEYYATFYDIINQTNILLFYLSDFTFLTNDERHELEAELLTTRAFAHYQICIHYAQNYNFTSDASHLGIVYNTAPLTIGEDFPSRLTMSETYNYIKSDLNEALDLYTENQSLTGPVYSYFNSNATKALYARIALQMNDFETAFSMSDAVIETSGVSLTTKENYITEWEADETPVNEVILEFSAPRTTEGQVSSSISAHFIYNSNTNYGRYVASGDLVNLYDTEDIRKNMFLEVSLPTSVNNITTDESYYFTKKFQDNAGTTFIRLSEMYLIRSEANARQNLLDDALTDLNIIRERANIPTLTDTTTLLDDIFTERRKELAFEGHLLFDLARFKKDVNRNFGCISTVCGLSYPSNKYILPIPSSSTDLNENITQNEGY</sequence>
<accession>A0ABS9RIB9</accession>
<keyword evidence="3" id="KW-0732">Signal</keyword>
<comment type="similarity">
    <text evidence="2">Belongs to the SusD family.</text>
</comment>
<dbReference type="Pfam" id="PF07980">
    <property type="entry name" value="SusD_RagB"/>
    <property type="match status" value="1"/>
</dbReference>
<dbReference type="InterPro" id="IPR011990">
    <property type="entry name" value="TPR-like_helical_dom_sf"/>
</dbReference>
<dbReference type="RefSeq" id="WP_240573032.1">
    <property type="nucleotide sequence ID" value="NZ_CP136709.1"/>
</dbReference>
<organism evidence="8 9">
    <name type="scientific">Aestuariibaculum lutulentum</name>
    <dbReference type="NCBI Taxonomy" id="2920935"/>
    <lineage>
        <taxon>Bacteria</taxon>
        <taxon>Pseudomonadati</taxon>
        <taxon>Bacteroidota</taxon>
        <taxon>Flavobacteriia</taxon>
        <taxon>Flavobacteriales</taxon>
        <taxon>Flavobacteriaceae</taxon>
    </lineage>
</organism>
<evidence type="ECO:0000256" key="2">
    <source>
        <dbReference type="ARBA" id="ARBA00006275"/>
    </source>
</evidence>
<name>A0ABS9RIB9_9FLAO</name>
<feature type="domain" description="SusD-like N-terminal" evidence="7">
    <location>
        <begin position="52"/>
        <end position="238"/>
    </location>
</feature>
<evidence type="ECO:0000256" key="3">
    <source>
        <dbReference type="ARBA" id="ARBA00022729"/>
    </source>
</evidence>
<dbReference type="InterPro" id="IPR033985">
    <property type="entry name" value="SusD-like_N"/>
</dbReference>
<keyword evidence="4" id="KW-0472">Membrane</keyword>
<evidence type="ECO:0000259" key="6">
    <source>
        <dbReference type="Pfam" id="PF07980"/>
    </source>
</evidence>
<evidence type="ECO:0000256" key="1">
    <source>
        <dbReference type="ARBA" id="ARBA00004442"/>
    </source>
</evidence>
<dbReference type="Pfam" id="PF14322">
    <property type="entry name" value="SusD-like_3"/>
    <property type="match status" value="1"/>
</dbReference>
<keyword evidence="9" id="KW-1185">Reference proteome</keyword>
<gene>
    <name evidence="8" type="ORF">MKW35_08690</name>
</gene>
<keyword evidence="5" id="KW-0998">Cell outer membrane</keyword>
<proteinExistence type="inferred from homology"/>
<dbReference type="Proteomes" id="UP001156141">
    <property type="component" value="Unassembled WGS sequence"/>
</dbReference>
<feature type="domain" description="RagB/SusD" evidence="6">
    <location>
        <begin position="357"/>
        <end position="481"/>
    </location>
</feature>
<reference evidence="8" key="1">
    <citation type="submission" date="2022-02" db="EMBL/GenBank/DDBJ databases">
        <title>Aestuariibaculum sp., a marine bacterium isolated from sediment in Guangxi.</title>
        <authorList>
            <person name="Ying J."/>
        </authorList>
    </citation>
    <scope>NUCLEOTIDE SEQUENCE</scope>
    <source>
        <strain evidence="8">L182</strain>
    </source>
</reference>
<comment type="subcellular location">
    <subcellularLocation>
        <location evidence="1">Cell outer membrane</location>
    </subcellularLocation>
</comment>
<protein>
    <submittedName>
        <fullName evidence="8">RagB/SusD family nutrient uptake outer membrane protein</fullName>
    </submittedName>
</protein>
<dbReference type="EMBL" id="JAKVQD010000002">
    <property type="protein sequence ID" value="MCH4552696.1"/>
    <property type="molecule type" value="Genomic_DNA"/>
</dbReference>